<comment type="caution">
    <text evidence="2">The sequence shown here is derived from an EMBL/GenBank/DDBJ whole genome shotgun (WGS) entry which is preliminary data.</text>
</comment>
<protein>
    <submittedName>
        <fullName evidence="2">Uncharacterized protein</fullName>
    </submittedName>
</protein>
<evidence type="ECO:0000256" key="1">
    <source>
        <dbReference type="SAM" id="Phobius"/>
    </source>
</evidence>
<keyword evidence="1" id="KW-0812">Transmembrane</keyword>
<evidence type="ECO:0000313" key="3">
    <source>
        <dbReference type="Proteomes" id="UP001202328"/>
    </source>
</evidence>
<dbReference type="Proteomes" id="UP001202328">
    <property type="component" value="Unassembled WGS sequence"/>
</dbReference>
<sequence length="98" mass="11505">MDGGLYDYYSNGSRYWEYKVLFLEFEKNQFNSQIDQLQNIVVKQRKLTGANLLSQEMCISYSGPFVPADQARTCTIRLISFFVLFFFMKCSMSFFKGN</sequence>
<reference evidence="2" key="1">
    <citation type="submission" date="2022-04" db="EMBL/GenBank/DDBJ databases">
        <title>A functionally conserved STORR gene fusion in Papaver species that diverged 16.8 million years ago.</title>
        <authorList>
            <person name="Catania T."/>
        </authorList>
    </citation>
    <scope>NUCLEOTIDE SEQUENCE</scope>
    <source>
        <strain evidence="2">S-188037</strain>
    </source>
</reference>
<name>A0AAD4SI74_9MAGN</name>
<keyword evidence="1" id="KW-1133">Transmembrane helix</keyword>
<dbReference type="EMBL" id="JAJJMB010010711">
    <property type="protein sequence ID" value="KAI3906877.1"/>
    <property type="molecule type" value="Genomic_DNA"/>
</dbReference>
<accession>A0AAD4SI74</accession>
<keyword evidence="3" id="KW-1185">Reference proteome</keyword>
<gene>
    <name evidence="2" type="ORF">MKW98_004927</name>
</gene>
<organism evidence="2 3">
    <name type="scientific">Papaver atlanticum</name>
    <dbReference type="NCBI Taxonomy" id="357466"/>
    <lineage>
        <taxon>Eukaryota</taxon>
        <taxon>Viridiplantae</taxon>
        <taxon>Streptophyta</taxon>
        <taxon>Embryophyta</taxon>
        <taxon>Tracheophyta</taxon>
        <taxon>Spermatophyta</taxon>
        <taxon>Magnoliopsida</taxon>
        <taxon>Ranunculales</taxon>
        <taxon>Papaveraceae</taxon>
        <taxon>Papaveroideae</taxon>
        <taxon>Papaver</taxon>
    </lineage>
</organism>
<proteinExistence type="predicted"/>
<dbReference type="AlphaFoldDB" id="A0AAD4SI74"/>
<feature type="transmembrane region" description="Helical" evidence="1">
    <location>
        <begin position="78"/>
        <end position="95"/>
    </location>
</feature>
<evidence type="ECO:0000313" key="2">
    <source>
        <dbReference type="EMBL" id="KAI3906877.1"/>
    </source>
</evidence>
<keyword evidence="1" id="KW-0472">Membrane</keyword>